<dbReference type="PANTHER" id="PTHR16011">
    <property type="entry name" value="IFT57/HIPPI"/>
    <property type="match status" value="1"/>
</dbReference>
<comment type="subcellular location">
    <subcellularLocation>
        <location evidence="1">Cell projection</location>
        <location evidence="1">Cilium</location>
    </subcellularLocation>
</comment>
<evidence type="ECO:0000256" key="2">
    <source>
        <dbReference type="ARBA" id="ARBA00009415"/>
    </source>
</evidence>
<dbReference type="GeneID" id="13441345"/>
<reference evidence="7" key="1">
    <citation type="submission" date="2011-02" db="EMBL/GenBank/DDBJ databases">
        <authorList>
            <person name="Aslett M."/>
        </authorList>
    </citation>
    <scope>NUCLEOTIDE SEQUENCE</scope>
    <source>
        <strain evidence="7">Liverpool</strain>
    </source>
</reference>
<dbReference type="GO" id="GO:0005794">
    <property type="term" value="C:Golgi apparatus"/>
    <property type="evidence" value="ECO:0007669"/>
    <property type="project" value="TreeGrafter"/>
</dbReference>
<protein>
    <submittedName>
        <fullName evidence="7">Uncharacterized protein</fullName>
    </submittedName>
</protein>
<dbReference type="RefSeq" id="XP_003880353.1">
    <property type="nucleotide sequence ID" value="XM_003880304.1"/>
</dbReference>
<feature type="region of interest" description="Disordered" evidence="6">
    <location>
        <begin position="1"/>
        <end position="20"/>
    </location>
</feature>
<dbReference type="GO" id="GO:0005929">
    <property type="term" value="C:cilium"/>
    <property type="evidence" value="ECO:0007669"/>
    <property type="project" value="UniProtKB-SubCell"/>
</dbReference>
<accession>F0V994</accession>
<dbReference type="GO" id="GO:0042073">
    <property type="term" value="P:intraciliary transport"/>
    <property type="evidence" value="ECO:0007669"/>
    <property type="project" value="TreeGrafter"/>
</dbReference>
<keyword evidence="4" id="KW-0966">Cell projection</keyword>
<comment type="similarity">
    <text evidence="2">Belongs to the IFT57 family.</text>
</comment>
<keyword evidence="9" id="KW-1185">Reference proteome</keyword>
<dbReference type="GO" id="GO:1905515">
    <property type="term" value="P:non-motile cilium assembly"/>
    <property type="evidence" value="ECO:0007669"/>
    <property type="project" value="TreeGrafter"/>
</dbReference>
<evidence type="ECO:0000256" key="3">
    <source>
        <dbReference type="ARBA" id="ARBA00023069"/>
    </source>
</evidence>
<evidence type="ECO:0000256" key="4">
    <source>
        <dbReference type="ARBA" id="ARBA00023273"/>
    </source>
</evidence>
<dbReference type="VEuPathDB" id="ToxoDB:NCLIV_007920"/>
<sequence length="336" mass="37672">MPTIDPGGRMGSSTMSGALSSVGSSSQIDLDAVGHSEQIYNLVSVINSCDEKLLECGDLESLTRYSFCHPGGNAQPQLQLYQSWVVHILRLLGKEIEIRKDDDPMTITEAIVDALQGFDLCGIEVSVSSLRTLVKHRGLRLATYEPYSRKCLGDAHNPAEHVKDYAEAHKNDLGTHSGFFASDYEDDEDEPHRTELNEPKERELAASAVNKNSRSFAREQWKEEVEVSEHGEVLKELTNQAERRQQLVAQLEDLQTKRVATQEACDRSSKILQDKCNRATDTRPLQELAKMLTTLRGEIKQMELRNGVLQHINLRMLLQSALLSMQLNSGLVYYST</sequence>
<keyword evidence="5" id="KW-0175">Coiled coil</keyword>
<dbReference type="OrthoDB" id="423881at2759"/>
<dbReference type="InParanoid" id="F0V994"/>
<evidence type="ECO:0000256" key="5">
    <source>
        <dbReference type="SAM" id="Coils"/>
    </source>
</evidence>
<evidence type="ECO:0000256" key="6">
    <source>
        <dbReference type="SAM" id="MobiDB-lite"/>
    </source>
</evidence>
<evidence type="ECO:0000313" key="8">
    <source>
        <dbReference type="EMBL" id="CEL64925.1"/>
    </source>
</evidence>
<dbReference type="Pfam" id="PF10498">
    <property type="entry name" value="IFT57"/>
    <property type="match status" value="2"/>
</dbReference>
<gene>
    <name evidence="8" type="ORF">BN1204_007920</name>
    <name evidence="7" type="ORF">NCLIV_007920</name>
</gene>
<feature type="compositionally biased region" description="Low complexity" evidence="6">
    <location>
        <begin position="11"/>
        <end position="20"/>
    </location>
</feature>
<organism evidence="7 9">
    <name type="scientific">Neospora caninum (strain Liverpool)</name>
    <dbReference type="NCBI Taxonomy" id="572307"/>
    <lineage>
        <taxon>Eukaryota</taxon>
        <taxon>Sar</taxon>
        <taxon>Alveolata</taxon>
        <taxon>Apicomplexa</taxon>
        <taxon>Conoidasida</taxon>
        <taxon>Coccidia</taxon>
        <taxon>Eucoccidiorida</taxon>
        <taxon>Eimeriorina</taxon>
        <taxon>Sarcocystidae</taxon>
        <taxon>Neospora</taxon>
    </lineage>
</organism>
<feature type="compositionally biased region" description="Basic and acidic residues" evidence="6">
    <location>
        <begin position="190"/>
        <end position="199"/>
    </location>
</feature>
<dbReference type="AlphaFoldDB" id="F0V994"/>
<proteinExistence type="inferred from homology"/>
<dbReference type="PANTHER" id="PTHR16011:SF0">
    <property type="entry name" value="INTRAFLAGELLAR TRANSPORT PROTEIN 57 HOMOLOG"/>
    <property type="match status" value="1"/>
</dbReference>
<dbReference type="EMBL" id="FR823383">
    <property type="protein sequence ID" value="CBZ50319.1"/>
    <property type="molecule type" value="Genomic_DNA"/>
</dbReference>
<reference evidence="9" key="3">
    <citation type="journal article" date="2012" name="PLoS Pathog.">
        <title>Comparative genomics of the apicomplexan parasites Toxoplasma gondii and Neospora caninum: Coccidia differing in host range and transmission strategy.</title>
        <authorList>
            <person name="Reid A.J."/>
            <person name="Vermont S.J."/>
            <person name="Cotton J.A."/>
            <person name="Harris D."/>
            <person name="Hill-Cawthorne G.A."/>
            <person name="Konen-Waisman S."/>
            <person name="Latham S.M."/>
            <person name="Mourier T."/>
            <person name="Norton R."/>
            <person name="Quail M.A."/>
            <person name="Sanders M."/>
            <person name="Shanmugam D."/>
            <person name="Sohal A."/>
            <person name="Wasmuth J.D."/>
            <person name="Brunk B."/>
            <person name="Grigg M.E."/>
            <person name="Howard J.C."/>
            <person name="Parkinson J."/>
            <person name="Roos D.S."/>
            <person name="Trees A.J."/>
            <person name="Berriman M."/>
            <person name="Pain A."/>
            <person name="Wastling J.M."/>
        </authorList>
    </citation>
    <scope>NUCLEOTIDE SEQUENCE [LARGE SCALE GENOMIC DNA]</scope>
    <source>
        <strain evidence="9">Liverpool</strain>
    </source>
</reference>
<dbReference type="GO" id="GO:0030992">
    <property type="term" value="C:intraciliary transport particle B"/>
    <property type="evidence" value="ECO:0007669"/>
    <property type="project" value="TreeGrafter"/>
</dbReference>
<feature type="coiled-coil region" evidence="5">
    <location>
        <begin position="234"/>
        <end position="305"/>
    </location>
</feature>
<dbReference type="EMBL" id="LN714477">
    <property type="protein sequence ID" value="CEL64925.1"/>
    <property type="molecule type" value="Genomic_DNA"/>
</dbReference>
<evidence type="ECO:0000313" key="7">
    <source>
        <dbReference type="EMBL" id="CBZ50319.1"/>
    </source>
</evidence>
<dbReference type="Proteomes" id="UP000007494">
    <property type="component" value="Chromosome III"/>
</dbReference>
<reference evidence="7" key="2">
    <citation type="submission" date="2011-03" db="EMBL/GenBank/DDBJ databases">
        <title>Comparative genomics and transcriptomics of Neospora caninum and Toxoplasma gondii.</title>
        <authorList>
            <person name="Reid A.J."/>
            <person name="Sohal A."/>
            <person name="Harris D."/>
            <person name="Quail M."/>
            <person name="Sanders M."/>
            <person name="Berriman M."/>
            <person name="Wastling J.M."/>
            <person name="Pain A."/>
        </authorList>
    </citation>
    <scope>NUCLEOTIDE SEQUENCE</scope>
    <source>
        <strain evidence="7">Liverpool</strain>
    </source>
</reference>
<evidence type="ECO:0000256" key="1">
    <source>
        <dbReference type="ARBA" id="ARBA00004138"/>
    </source>
</evidence>
<name>F0V994_NEOCL</name>
<keyword evidence="3" id="KW-0969">Cilium</keyword>
<evidence type="ECO:0000313" key="9">
    <source>
        <dbReference type="Proteomes" id="UP000007494"/>
    </source>
</evidence>
<dbReference type="GO" id="GO:0005815">
    <property type="term" value="C:microtubule organizing center"/>
    <property type="evidence" value="ECO:0007669"/>
    <property type="project" value="TreeGrafter"/>
</dbReference>
<dbReference type="InterPro" id="IPR019530">
    <property type="entry name" value="Intra-flagellar_transport_57"/>
</dbReference>
<reference evidence="8" key="4">
    <citation type="journal article" date="2015" name="PLoS ONE">
        <title>Comprehensive Evaluation of Toxoplasma gondii VEG and Neospora caninum LIV Genomes with Tachyzoite Stage Transcriptome and Proteome Defines Novel Transcript Features.</title>
        <authorList>
            <person name="Ramaprasad A."/>
            <person name="Mourier T."/>
            <person name="Naeem R."/>
            <person name="Malas T.B."/>
            <person name="Moussa E."/>
            <person name="Panigrahi A."/>
            <person name="Vermont S.J."/>
            <person name="Otto T.D."/>
            <person name="Wastling J."/>
            <person name="Pain A."/>
        </authorList>
    </citation>
    <scope>NUCLEOTIDE SEQUENCE</scope>
    <source>
        <strain evidence="8">Liverpool</strain>
    </source>
</reference>
<feature type="region of interest" description="Disordered" evidence="6">
    <location>
        <begin position="176"/>
        <end position="199"/>
    </location>
</feature>
<dbReference type="eggNOG" id="ENOG502TMPZ">
    <property type="taxonomic scope" value="Eukaryota"/>
</dbReference>
<dbReference type="OMA" id="NDEWRLH"/>